<keyword evidence="2" id="KW-1185">Reference proteome</keyword>
<evidence type="ECO:0000313" key="2">
    <source>
        <dbReference type="Proteomes" id="UP000004956"/>
    </source>
</evidence>
<dbReference type="AlphaFoldDB" id="H3KIB5"/>
<comment type="caution">
    <text evidence="1">The sequence shown here is derived from an EMBL/GenBank/DDBJ whole genome shotgun (WGS) entry which is preliminary data.</text>
</comment>
<sequence length="43" mass="5051">MASMADPAKRESALKDTLDSLMFLVWPRRERLKRVRGDGFDQR</sequence>
<protein>
    <submittedName>
        <fullName evidence="1">Uncharacterized protein</fullName>
    </submittedName>
</protein>
<reference evidence="1 2" key="1">
    <citation type="submission" date="2011-11" db="EMBL/GenBank/DDBJ databases">
        <authorList>
            <person name="Weinstock G."/>
            <person name="Sodergren E."/>
            <person name="Clifton S."/>
            <person name="Fulton L."/>
            <person name="Fulton B."/>
            <person name="Courtney L."/>
            <person name="Fronick C."/>
            <person name="Harrison M."/>
            <person name="Strong C."/>
            <person name="Farmer C."/>
            <person name="Delahaunty K."/>
            <person name="Markovic C."/>
            <person name="Hall O."/>
            <person name="Minx P."/>
            <person name="Tomlinson C."/>
            <person name="Mitreva M."/>
            <person name="Hou S."/>
            <person name="Chen J."/>
            <person name="Wollam A."/>
            <person name="Pepin K.H."/>
            <person name="Johnson M."/>
            <person name="Bhonagiri V."/>
            <person name="Zhang X."/>
            <person name="Suruliraj S."/>
            <person name="Warren W."/>
            <person name="Chinwalla A."/>
            <person name="Mardis E.R."/>
            <person name="Wilson R.K."/>
        </authorList>
    </citation>
    <scope>NUCLEOTIDE SEQUENCE [LARGE SCALE GENOMIC DNA]</scope>
    <source>
        <strain evidence="1 2">YIT 11816</strain>
    </source>
</reference>
<dbReference type="HOGENOM" id="CLU_3240571_0_0_4"/>
<organism evidence="1 2">
    <name type="scientific">Sutterella parvirubra YIT 11816</name>
    <dbReference type="NCBI Taxonomy" id="762967"/>
    <lineage>
        <taxon>Bacteria</taxon>
        <taxon>Pseudomonadati</taxon>
        <taxon>Pseudomonadota</taxon>
        <taxon>Betaproteobacteria</taxon>
        <taxon>Burkholderiales</taxon>
        <taxon>Sutterellaceae</taxon>
        <taxon>Sutterella</taxon>
    </lineage>
</organism>
<proteinExistence type="predicted"/>
<dbReference type="Proteomes" id="UP000004956">
    <property type="component" value="Unassembled WGS sequence"/>
</dbReference>
<gene>
    <name evidence="1" type="ORF">HMPREF9440_02524</name>
</gene>
<evidence type="ECO:0000313" key="1">
    <source>
        <dbReference type="EMBL" id="EHY30163.1"/>
    </source>
</evidence>
<accession>H3KIB5</accession>
<name>H3KIB5_9BURK</name>
<dbReference type="EMBL" id="AFBQ01000384">
    <property type="protein sequence ID" value="EHY30163.1"/>
    <property type="molecule type" value="Genomic_DNA"/>
</dbReference>